<evidence type="ECO:0000313" key="3">
    <source>
        <dbReference type="Proteomes" id="UP000281393"/>
    </source>
</evidence>
<feature type="region of interest" description="Disordered" evidence="1">
    <location>
        <begin position="42"/>
        <end position="65"/>
    </location>
</feature>
<protein>
    <submittedName>
        <fullName evidence="2">Methyltransferase</fullName>
        <ecNumber evidence="2">2.1.1.72</ecNumber>
    </submittedName>
</protein>
<evidence type="ECO:0000313" key="2">
    <source>
        <dbReference type="EMBL" id="VDY37565.1"/>
    </source>
</evidence>
<evidence type="ECO:0000256" key="1">
    <source>
        <dbReference type="SAM" id="MobiDB-lite"/>
    </source>
</evidence>
<sequence>MYEPILMMVKNPKSYTFNRDAILVETTTGAKRALIDYRKKPAPTIQSEKSAGQRLVISSRTLSDG</sequence>
<name>A0A447JBD5_SALET</name>
<keyword evidence="2" id="KW-0808">Transferase</keyword>
<dbReference type="GO" id="GO:0032259">
    <property type="term" value="P:methylation"/>
    <property type="evidence" value="ECO:0007669"/>
    <property type="project" value="UniProtKB-KW"/>
</dbReference>
<dbReference type="GO" id="GO:0009007">
    <property type="term" value="F:site-specific DNA-methyltransferase (adenine-specific) activity"/>
    <property type="evidence" value="ECO:0007669"/>
    <property type="project" value="UniProtKB-EC"/>
</dbReference>
<reference evidence="2 3" key="1">
    <citation type="submission" date="2018-12" db="EMBL/GenBank/DDBJ databases">
        <authorList>
            <consortium name="Pathogen Informatics"/>
        </authorList>
    </citation>
    <scope>NUCLEOTIDE SEQUENCE [LARGE SCALE GENOMIC DNA]</scope>
    <source>
        <strain evidence="2 3">NCTC7102</strain>
    </source>
</reference>
<organism evidence="2 3">
    <name type="scientific">Salmonella enterica subsp. enterica serovar Daytona</name>
    <dbReference type="NCBI Taxonomy" id="1962639"/>
    <lineage>
        <taxon>Bacteria</taxon>
        <taxon>Pseudomonadati</taxon>
        <taxon>Pseudomonadota</taxon>
        <taxon>Gammaproteobacteria</taxon>
        <taxon>Enterobacterales</taxon>
        <taxon>Enterobacteriaceae</taxon>
        <taxon>Salmonella</taxon>
    </lineage>
</organism>
<dbReference type="EC" id="2.1.1.72" evidence="2"/>
<feature type="compositionally biased region" description="Polar residues" evidence="1">
    <location>
        <begin position="44"/>
        <end position="65"/>
    </location>
</feature>
<dbReference type="Proteomes" id="UP000281393">
    <property type="component" value="Chromosome"/>
</dbReference>
<gene>
    <name evidence="2" type="primary">yhdJ_2</name>
    <name evidence="2" type="ORF">NCTC7102_00612</name>
</gene>
<accession>A0A447JBD5</accession>
<keyword evidence="2" id="KW-0489">Methyltransferase</keyword>
<dbReference type="AlphaFoldDB" id="A0A447JBD5"/>
<proteinExistence type="predicted"/>
<dbReference type="EMBL" id="LR133909">
    <property type="protein sequence ID" value="VDY37565.1"/>
    <property type="molecule type" value="Genomic_DNA"/>
</dbReference>